<dbReference type="AlphaFoldDB" id="A0A7X6N4D2"/>
<comment type="caution">
    <text evidence="1">The sequence shown here is derived from an EMBL/GenBank/DDBJ whole genome shotgun (WGS) entry which is preliminary data.</text>
</comment>
<dbReference type="EMBL" id="JAAXPN010000001">
    <property type="protein sequence ID" value="NKZ23693.1"/>
    <property type="molecule type" value="Genomic_DNA"/>
</dbReference>
<dbReference type="Proteomes" id="UP000549765">
    <property type="component" value="Unassembled WGS sequence"/>
</dbReference>
<protein>
    <submittedName>
        <fullName evidence="1">Uncharacterized protein</fullName>
    </submittedName>
</protein>
<keyword evidence="2" id="KW-1185">Reference proteome</keyword>
<evidence type="ECO:0000313" key="1">
    <source>
        <dbReference type="EMBL" id="NKZ23693.1"/>
    </source>
</evidence>
<accession>A0A7X6N4D2</accession>
<gene>
    <name evidence="1" type="ORF">HF964_02570</name>
</gene>
<dbReference type="RefSeq" id="WP_168721478.1">
    <property type="nucleotide sequence ID" value="NZ_JAAXPN010000001.1"/>
</dbReference>
<reference evidence="1 2" key="1">
    <citation type="submission" date="2020-04" db="EMBL/GenBank/DDBJ databases">
        <title>MicrobeNet Type strains.</title>
        <authorList>
            <person name="Nicholson A.C."/>
        </authorList>
    </citation>
    <scope>NUCLEOTIDE SEQUENCE [LARGE SCALE GENOMIC DNA]</scope>
    <source>
        <strain evidence="1 2">CCUG 61472</strain>
    </source>
</reference>
<organism evidence="1 2">
    <name type="scientific">Periweissella fabalis</name>
    <dbReference type="NCBI Taxonomy" id="1070421"/>
    <lineage>
        <taxon>Bacteria</taxon>
        <taxon>Bacillati</taxon>
        <taxon>Bacillota</taxon>
        <taxon>Bacilli</taxon>
        <taxon>Lactobacillales</taxon>
        <taxon>Lactobacillaceae</taxon>
        <taxon>Periweissella</taxon>
    </lineage>
</organism>
<sequence>MKNSVYKLNPIVIAQKLIQRQQLVQLDEATVNDRLIKDVHSTSTNLPMPHLDLQQVLRVLQLRRNLATQIIYKNNAK</sequence>
<evidence type="ECO:0000313" key="2">
    <source>
        <dbReference type="Proteomes" id="UP000549765"/>
    </source>
</evidence>
<name>A0A7X6N4D2_9LACO</name>
<proteinExistence type="predicted"/>